<name>A0AAV5EXN6_ELECO</name>
<sequence>MGANGHPPPASAAAQNGSHSSGGGGGGGGGANPSNGSTAAALRHDPGLAREWTPEEQATLDELLAKYASDAPVIRYAKIAMKLPDKTVRDVALRCRWMNVSETNLAPSWHVCGCVACLIKCKMYTDRYPLQEKVSDSSSKPPVHMAGRPNVPPYPLPVLPMDDDEISSKLIGGPTGELLETNAQVLSQISTNLSNMQIQDNISLLCQTRDNILRVLKEINDAPEIMKQMPPLPVKINEELVNSLLPRPTEYRRDVSFSSDPTKTDSRTAEPLEVSKFKPSDYLIPDQSPPHSPRISARSEISGPTQRPLTPHISDFSPQSQCLGQNSTRACLPPPRAPPPRLLCSPCLPDPPAPPPLGSRPAARITQISMDQAPAVDPAAASASASTSAAAAAASRDVAAMLPNSPPRRGAGHRRAQSEILLGGALPDDLTFDADLGVVGEAGGVGGDEYEEDYDEDEEEGAGGSGAGSSRMFEMFLENNGGLAEPTEQSPHPHQQTPPTAPPARPRHQHSMSMDGSTSLGSASTGMAGRSGGADAKKAISDTKLAELALVDPKRAKR</sequence>
<feature type="region of interest" description="Disordered" evidence="1">
    <location>
        <begin position="252"/>
        <end position="334"/>
    </location>
</feature>
<evidence type="ECO:0008006" key="4">
    <source>
        <dbReference type="Google" id="ProtNLM"/>
    </source>
</evidence>
<evidence type="ECO:0000313" key="3">
    <source>
        <dbReference type="Proteomes" id="UP001054889"/>
    </source>
</evidence>
<dbReference type="Proteomes" id="UP001054889">
    <property type="component" value="Unassembled WGS sequence"/>
</dbReference>
<dbReference type="Pfam" id="PF12579">
    <property type="entry name" value="DUF3755"/>
    <property type="match status" value="1"/>
</dbReference>
<gene>
    <name evidence="2" type="primary">gb15169</name>
    <name evidence="2" type="ORF">PR202_gb15169</name>
</gene>
<dbReference type="PANTHER" id="PTHR14000:SF1">
    <property type="entry name" value="HISTONE H2A DEUBIQUITINASE (DUF3755)"/>
    <property type="match status" value="1"/>
</dbReference>
<feature type="compositionally biased region" description="Acidic residues" evidence="1">
    <location>
        <begin position="448"/>
        <end position="461"/>
    </location>
</feature>
<dbReference type="InterPro" id="IPR001005">
    <property type="entry name" value="SANT/Myb"/>
</dbReference>
<protein>
    <recommendedName>
        <fullName evidence="4">Myb-like domain-containing protein</fullName>
    </recommendedName>
</protein>
<proteinExistence type="predicted"/>
<dbReference type="InterPro" id="IPR022228">
    <property type="entry name" value="DUF3755"/>
</dbReference>
<feature type="compositionally biased region" description="Low complexity" evidence="1">
    <location>
        <begin position="32"/>
        <end position="41"/>
    </location>
</feature>
<feature type="region of interest" description="Disordered" evidence="1">
    <location>
        <begin position="441"/>
        <end position="558"/>
    </location>
</feature>
<evidence type="ECO:0000313" key="2">
    <source>
        <dbReference type="EMBL" id="GJN27172.1"/>
    </source>
</evidence>
<accession>A0AAV5EXN6</accession>
<dbReference type="Gene3D" id="1.10.10.60">
    <property type="entry name" value="Homeodomain-like"/>
    <property type="match status" value="1"/>
</dbReference>
<dbReference type="CDD" id="cd00167">
    <property type="entry name" value="SANT"/>
    <property type="match status" value="1"/>
</dbReference>
<evidence type="ECO:0000256" key="1">
    <source>
        <dbReference type="SAM" id="MobiDB-lite"/>
    </source>
</evidence>
<feature type="compositionally biased region" description="Basic and acidic residues" evidence="1">
    <location>
        <begin position="535"/>
        <end position="545"/>
    </location>
</feature>
<feature type="compositionally biased region" description="Basic and acidic residues" evidence="1">
    <location>
        <begin position="262"/>
        <end position="279"/>
    </location>
</feature>
<feature type="region of interest" description="Disordered" evidence="1">
    <location>
        <begin position="1"/>
        <end position="41"/>
    </location>
</feature>
<organism evidence="2 3">
    <name type="scientific">Eleusine coracana subsp. coracana</name>
    <dbReference type="NCBI Taxonomy" id="191504"/>
    <lineage>
        <taxon>Eukaryota</taxon>
        <taxon>Viridiplantae</taxon>
        <taxon>Streptophyta</taxon>
        <taxon>Embryophyta</taxon>
        <taxon>Tracheophyta</taxon>
        <taxon>Spermatophyta</taxon>
        <taxon>Magnoliopsida</taxon>
        <taxon>Liliopsida</taxon>
        <taxon>Poales</taxon>
        <taxon>Poaceae</taxon>
        <taxon>PACMAD clade</taxon>
        <taxon>Chloridoideae</taxon>
        <taxon>Cynodonteae</taxon>
        <taxon>Eleusininae</taxon>
        <taxon>Eleusine</taxon>
    </lineage>
</organism>
<keyword evidence="3" id="KW-1185">Reference proteome</keyword>
<reference evidence="2" key="1">
    <citation type="journal article" date="2018" name="DNA Res.">
        <title>Multiple hybrid de novo genome assembly of finger millet, an orphan allotetraploid crop.</title>
        <authorList>
            <person name="Hatakeyama M."/>
            <person name="Aluri S."/>
            <person name="Balachadran M.T."/>
            <person name="Sivarajan S.R."/>
            <person name="Patrignani A."/>
            <person name="Gruter S."/>
            <person name="Poveda L."/>
            <person name="Shimizu-Inatsugi R."/>
            <person name="Baeten J."/>
            <person name="Francoijs K.J."/>
            <person name="Nataraja K.N."/>
            <person name="Reddy Y.A.N."/>
            <person name="Phadnis S."/>
            <person name="Ravikumar R.L."/>
            <person name="Schlapbach R."/>
            <person name="Sreeman S.M."/>
            <person name="Shimizu K.K."/>
        </authorList>
    </citation>
    <scope>NUCLEOTIDE SEQUENCE</scope>
</reference>
<feature type="compositionally biased region" description="Polar residues" evidence="1">
    <location>
        <begin position="316"/>
        <end position="328"/>
    </location>
</feature>
<reference evidence="2" key="2">
    <citation type="submission" date="2021-12" db="EMBL/GenBank/DDBJ databases">
        <title>Resequencing data analysis of finger millet.</title>
        <authorList>
            <person name="Hatakeyama M."/>
            <person name="Aluri S."/>
            <person name="Balachadran M.T."/>
            <person name="Sivarajan S.R."/>
            <person name="Poveda L."/>
            <person name="Shimizu-Inatsugi R."/>
            <person name="Schlapbach R."/>
            <person name="Sreeman S.M."/>
            <person name="Shimizu K.K."/>
        </authorList>
    </citation>
    <scope>NUCLEOTIDE SEQUENCE</scope>
</reference>
<dbReference type="PANTHER" id="PTHR14000">
    <property type="entry name" value="FINGER CCCH DOMAIN PROTEIN, PUTATIVE (DUF3755)-RELATED"/>
    <property type="match status" value="1"/>
</dbReference>
<feature type="compositionally biased region" description="Pro residues" evidence="1">
    <location>
        <begin position="1"/>
        <end position="10"/>
    </location>
</feature>
<feature type="compositionally biased region" description="Gly residues" evidence="1">
    <location>
        <begin position="20"/>
        <end position="31"/>
    </location>
</feature>
<feature type="compositionally biased region" description="Polar residues" evidence="1">
    <location>
        <begin position="511"/>
        <end position="525"/>
    </location>
</feature>
<comment type="caution">
    <text evidence="2">The sequence shown here is derived from an EMBL/GenBank/DDBJ whole genome shotgun (WGS) entry which is preliminary data.</text>
</comment>
<dbReference type="AlphaFoldDB" id="A0AAV5EXN6"/>
<dbReference type="EMBL" id="BQKI01000079">
    <property type="protein sequence ID" value="GJN27172.1"/>
    <property type="molecule type" value="Genomic_DNA"/>
</dbReference>